<accession>A0A917UBP1</accession>
<dbReference type="Proteomes" id="UP000642070">
    <property type="component" value="Unassembled WGS sequence"/>
</dbReference>
<proteinExistence type="predicted"/>
<comment type="caution">
    <text evidence="1">The sequence shown here is derived from an EMBL/GenBank/DDBJ whole genome shotgun (WGS) entry which is preliminary data.</text>
</comment>
<gene>
    <name evidence="1" type="ORF">GCM10007977_084450</name>
</gene>
<reference evidence="1" key="2">
    <citation type="submission" date="2020-09" db="EMBL/GenBank/DDBJ databases">
        <authorList>
            <person name="Sun Q."/>
            <person name="Ohkuma M."/>
        </authorList>
    </citation>
    <scope>NUCLEOTIDE SEQUENCE</scope>
    <source>
        <strain evidence="1">JCM 19831</strain>
    </source>
</reference>
<protein>
    <submittedName>
        <fullName evidence="1">Uncharacterized protein</fullName>
    </submittedName>
</protein>
<dbReference type="EMBL" id="BMPI01000059">
    <property type="protein sequence ID" value="GGM69810.1"/>
    <property type="molecule type" value="Genomic_DNA"/>
</dbReference>
<dbReference type="AlphaFoldDB" id="A0A917UBP1"/>
<reference evidence="1" key="1">
    <citation type="journal article" date="2014" name="Int. J. Syst. Evol. Microbiol.">
        <title>Complete genome sequence of Corynebacterium casei LMG S-19264T (=DSM 44701T), isolated from a smear-ripened cheese.</title>
        <authorList>
            <consortium name="US DOE Joint Genome Institute (JGI-PGF)"/>
            <person name="Walter F."/>
            <person name="Albersmeier A."/>
            <person name="Kalinowski J."/>
            <person name="Ruckert C."/>
        </authorList>
    </citation>
    <scope>NUCLEOTIDE SEQUENCE</scope>
    <source>
        <strain evidence="1">JCM 19831</strain>
    </source>
</reference>
<evidence type="ECO:0000313" key="1">
    <source>
        <dbReference type="EMBL" id="GGM69810.1"/>
    </source>
</evidence>
<dbReference type="RefSeq" id="WP_190255688.1">
    <property type="nucleotide sequence ID" value="NZ_BMPI01000059.1"/>
</dbReference>
<sequence>MTIEYCLGDADCEPAELVLPSTWTVQDARAVATSFQRTVLPWDLTPLRAVHGRRVILAAPVSLAGDLQQTLAAAGKAADIADRFARWGAPPKRYVVYFAGPEQWSTWWNGDGIALLAVTCLAKRFGEDRMLAFFTAVVREQSAPETAAPTAFGTQWAPIAAACAAEVRARAR</sequence>
<organism evidence="1 2">
    <name type="scientific">Dactylosporangium sucinum</name>
    <dbReference type="NCBI Taxonomy" id="1424081"/>
    <lineage>
        <taxon>Bacteria</taxon>
        <taxon>Bacillati</taxon>
        <taxon>Actinomycetota</taxon>
        <taxon>Actinomycetes</taxon>
        <taxon>Micromonosporales</taxon>
        <taxon>Micromonosporaceae</taxon>
        <taxon>Dactylosporangium</taxon>
    </lineage>
</organism>
<evidence type="ECO:0000313" key="2">
    <source>
        <dbReference type="Proteomes" id="UP000642070"/>
    </source>
</evidence>
<name>A0A917UBP1_9ACTN</name>
<keyword evidence="2" id="KW-1185">Reference proteome</keyword>